<dbReference type="Gene3D" id="3.10.180.10">
    <property type="entry name" value="2,3-Dihydroxybiphenyl 1,2-Dioxygenase, domain 1"/>
    <property type="match status" value="1"/>
</dbReference>
<dbReference type="SUPFAM" id="SSF54593">
    <property type="entry name" value="Glyoxalase/Bleomycin resistance protein/Dihydroxybiphenyl dioxygenase"/>
    <property type="match status" value="1"/>
</dbReference>
<dbReference type="Proteomes" id="UP000275356">
    <property type="component" value="Unassembled WGS sequence"/>
</dbReference>
<proteinExistence type="predicted"/>
<name>A0A3N2DCE5_9MICO</name>
<evidence type="ECO:0000313" key="1">
    <source>
        <dbReference type="EMBL" id="ROR97469.1"/>
    </source>
</evidence>
<dbReference type="RefSeq" id="WP_123739514.1">
    <property type="nucleotide sequence ID" value="NZ_CALFQU010000025.1"/>
</dbReference>
<sequence length="244" mass="25194">MTDLTLAAIRFTDDLPAMQHYLEAMGLAPVVSWGPGMVVLASGAGQVWLHSAAGSTQGAPVGCTQLTGLVGDPDALRDQLAEAGFEATIVDEAYGRTVEVVDPLGEVVTFNDDGDRYGSRPVPGTPDPETGLALCRFTDPAGPYGAFAAALGLARLGEENPWYVPYSAGRGTLGLHTTDGAPELPGAELGGAVTLGLVTTRPLAEIQDRLRDAGLDAGHVVDDEVGSHLVTVDADGQRVLVHAV</sequence>
<dbReference type="AlphaFoldDB" id="A0A3N2DCE5"/>
<dbReference type="InterPro" id="IPR029068">
    <property type="entry name" value="Glyas_Bleomycin-R_OHBP_Dase"/>
</dbReference>
<dbReference type="OrthoDB" id="3296095at2"/>
<protein>
    <recommendedName>
        <fullName evidence="3">VOC domain-containing protein</fullName>
    </recommendedName>
</protein>
<reference evidence="1 2" key="1">
    <citation type="submission" date="2018-11" db="EMBL/GenBank/DDBJ databases">
        <title>Sequencing the genomes of 1000 actinobacteria strains.</title>
        <authorList>
            <person name="Klenk H.-P."/>
        </authorList>
    </citation>
    <scope>NUCLEOTIDE SEQUENCE [LARGE SCALE GENOMIC DNA]</scope>
    <source>
        <strain evidence="1 2">DSM 13521</strain>
    </source>
</reference>
<evidence type="ECO:0008006" key="3">
    <source>
        <dbReference type="Google" id="ProtNLM"/>
    </source>
</evidence>
<accession>A0A3N2DCE5</accession>
<organism evidence="1 2">
    <name type="scientific">Salana multivorans</name>
    <dbReference type="NCBI Taxonomy" id="120377"/>
    <lineage>
        <taxon>Bacteria</taxon>
        <taxon>Bacillati</taxon>
        <taxon>Actinomycetota</taxon>
        <taxon>Actinomycetes</taxon>
        <taxon>Micrococcales</taxon>
        <taxon>Beutenbergiaceae</taxon>
        <taxon>Salana</taxon>
    </lineage>
</organism>
<comment type="caution">
    <text evidence="1">The sequence shown here is derived from an EMBL/GenBank/DDBJ whole genome shotgun (WGS) entry which is preliminary data.</text>
</comment>
<evidence type="ECO:0000313" key="2">
    <source>
        <dbReference type="Proteomes" id="UP000275356"/>
    </source>
</evidence>
<dbReference type="EMBL" id="RKHQ01000001">
    <property type="protein sequence ID" value="ROR97469.1"/>
    <property type="molecule type" value="Genomic_DNA"/>
</dbReference>
<gene>
    <name evidence="1" type="ORF">EDD28_2068</name>
</gene>
<keyword evidence="2" id="KW-1185">Reference proteome</keyword>